<evidence type="ECO:0000313" key="1">
    <source>
        <dbReference type="EMBL" id="CAH0021107.1"/>
    </source>
</evidence>
<keyword evidence="2" id="KW-1185">Reference proteome</keyword>
<dbReference type="Proteomes" id="UP000696573">
    <property type="component" value="Unassembled WGS sequence"/>
</dbReference>
<evidence type="ECO:0000313" key="2">
    <source>
        <dbReference type="Proteomes" id="UP000696573"/>
    </source>
</evidence>
<proteinExistence type="predicted"/>
<protein>
    <submittedName>
        <fullName evidence="1">Uncharacterized protein</fullName>
    </submittedName>
</protein>
<gene>
    <name evidence="1" type="ORF">CRHIZ90672A_00013325</name>
</gene>
<organism evidence="1 2">
    <name type="scientific">Clonostachys rhizophaga</name>
    <dbReference type="NCBI Taxonomy" id="160324"/>
    <lineage>
        <taxon>Eukaryota</taxon>
        <taxon>Fungi</taxon>
        <taxon>Dikarya</taxon>
        <taxon>Ascomycota</taxon>
        <taxon>Pezizomycotina</taxon>
        <taxon>Sordariomycetes</taxon>
        <taxon>Hypocreomycetidae</taxon>
        <taxon>Hypocreales</taxon>
        <taxon>Bionectriaceae</taxon>
        <taxon>Clonostachys</taxon>
    </lineage>
</organism>
<sequence>MPSWIMKPSKGVMRPPNGQIMGDDGLLFSESQDKARKIAGALHWIDLERQVLQTILKAESSKGAGLLHGKYEVILEAQKSVHAPSLQREDGPIWTPLQTGVRRIQPCRYVRPRCDCKLLGSEDYCHQQRPQEEKAK</sequence>
<dbReference type="AlphaFoldDB" id="A0A9N9VD31"/>
<name>A0A9N9VD31_9HYPO</name>
<dbReference type="EMBL" id="CABFNQ020000652">
    <property type="protein sequence ID" value="CAH0021107.1"/>
    <property type="molecule type" value="Genomic_DNA"/>
</dbReference>
<comment type="caution">
    <text evidence="1">The sequence shown here is derived from an EMBL/GenBank/DDBJ whole genome shotgun (WGS) entry which is preliminary data.</text>
</comment>
<accession>A0A9N9VD31</accession>
<reference evidence="1" key="1">
    <citation type="submission" date="2021-10" db="EMBL/GenBank/DDBJ databases">
        <authorList>
            <person name="Piombo E."/>
        </authorList>
    </citation>
    <scope>NUCLEOTIDE SEQUENCE</scope>
</reference>